<evidence type="ECO:0000256" key="3">
    <source>
        <dbReference type="ARBA" id="ARBA00022729"/>
    </source>
</evidence>
<protein>
    <submittedName>
        <fullName evidence="8">SusD-like starch-binding protein associating with outer membrane</fullName>
    </submittedName>
</protein>
<evidence type="ECO:0000259" key="6">
    <source>
        <dbReference type="Pfam" id="PF07980"/>
    </source>
</evidence>
<dbReference type="SUPFAM" id="SSF48452">
    <property type="entry name" value="TPR-like"/>
    <property type="match status" value="1"/>
</dbReference>
<keyword evidence="4" id="KW-0472">Membrane</keyword>
<keyword evidence="3" id="KW-0732">Signal</keyword>
<dbReference type="Proteomes" id="UP000248314">
    <property type="component" value="Unassembled WGS sequence"/>
</dbReference>
<evidence type="ECO:0000313" key="8">
    <source>
        <dbReference type="EMBL" id="PXX23577.1"/>
    </source>
</evidence>
<evidence type="ECO:0000259" key="7">
    <source>
        <dbReference type="Pfam" id="PF14322"/>
    </source>
</evidence>
<feature type="domain" description="RagB/SusD" evidence="6">
    <location>
        <begin position="363"/>
        <end position="490"/>
    </location>
</feature>
<evidence type="ECO:0000256" key="5">
    <source>
        <dbReference type="ARBA" id="ARBA00023237"/>
    </source>
</evidence>
<dbReference type="InterPro" id="IPR011990">
    <property type="entry name" value="TPR-like_helical_dom_sf"/>
</dbReference>
<sequence>MNKYISTLALCSILGLATGCKLEAGSGQYISQERHNEMLGDEDVKPGIAKAALAKTYVMFQEYNTSHDDGGLKAFHLFTDLMCEDVAYTNTSWFKFDYQIGNSEANYRRTRTMWRLFYKIVSNINLYLETYYKEVSTDSAYLKGSAEPLAIRGIVFFHLVNMYQHTYKGHESLPGIPLVLTTSPTDKPARATVEDTYKQIIKDLTPMATYGQETADKTDVDKFVAAAYLAKVYAQMEDWANCEKFAAIAKMGGNDMISEPGRSWAIKGTADILWGADVTSANSALWASYWSHVDQFLKRGYAAGGHKKFIHNALYAKIPATDSRRKLWVNLTDYPDIAQKIKRQARNKEVEMEDFDQMKFIAGEDGMEQDYCFIRVQDPILLEIEAQIEQNKLTQAAANLNAFAQKRDPAFVAATTQADLREQVRFQRRIELWFEGTNWFDMKRWKLTINRDVPNTNHPVVFTMATDDNKFYHMLPISELESNPNLKQNPR</sequence>
<feature type="domain" description="SusD-like N-terminal" evidence="7">
    <location>
        <begin position="73"/>
        <end position="233"/>
    </location>
</feature>
<keyword evidence="9" id="KW-1185">Reference proteome</keyword>
<dbReference type="Pfam" id="PF14322">
    <property type="entry name" value="SusD-like_3"/>
    <property type="match status" value="1"/>
</dbReference>
<reference evidence="8 9" key="1">
    <citation type="submission" date="2018-05" db="EMBL/GenBank/DDBJ databases">
        <title>Genomic Encyclopedia of Type Strains, Phase I: the one thousand microbial genomes (KMG-I) project.</title>
        <authorList>
            <person name="Kyrpides N."/>
        </authorList>
    </citation>
    <scope>NUCLEOTIDE SEQUENCE [LARGE SCALE GENOMIC DNA]</scope>
    <source>
        <strain evidence="8 9">DSM 15611</strain>
    </source>
</reference>
<evidence type="ECO:0000256" key="2">
    <source>
        <dbReference type="ARBA" id="ARBA00006275"/>
    </source>
</evidence>
<name>A0A318I7Z2_9BACT</name>
<evidence type="ECO:0000256" key="1">
    <source>
        <dbReference type="ARBA" id="ARBA00004442"/>
    </source>
</evidence>
<evidence type="ECO:0000313" key="9">
    <source>
        <dbReference type="Proteomes" id="UP000248314"/>
    </source>
</evidence>
<dbReference type="STRING" id="1122991.GCA_000613445_00317"/>
<dbReference type="EMBL" id="QJJX01000005">
    <property type="protein sequence ID" value="PXX23577.1"/>
    <property type="molecule type" value="Genomic_DNA"/>
</dbReference>
<dbReference type="GO" id="GO:0009279">
    <property type="term" value="C:cell outer membrane"/>
    <property type="evidence" value="ECO:0007669"/>
    <property type="project" value="UniProtKB-SubCell"/>
</dbReference>
<evidence type="ECO:0000256" key="4">
    <source>
        <dbReference type="ARBA" id="ARBA00023136"/>
    </source>
</evidence>
<comment type="subcellular location">
    <subcellularLocation>
        <location evidence="1">Cell outer membrane</location>
    </subcellularLocation>
</comment>
<dbReference type="Gene3D" id="1.25.40.390">
    <property type="match status" value="1"/>
</dbReference>
<comment type="similarity">
    <text evidence="2">Belongs to the SusD family.</text>
</comment>
<accession>A0A318I7Z2</accession>
<comment type="caution">
    <text evidence="8">The sequence shown here is derived from an EMBL/GenBank/DDBJ whole genome shotgun (WGS) entry which is preliminary data.</text>
</comment>
<keyword evidence="5" id="KW-0998">Cell outer membrane</keyword>
<gene>
    <name evidence="8" type="ORF">EJ73_00565</name>
</gene>
<dbReference type="AlphaFoldDB" id="A0A318I7Z2"/>
<dbReference type="InterPro" id="IPR033985">
    <property type="entry name" value="SusD-like_N"/>
</dbReference>
<organism evidence="8 9">
    <name type="scientific">Hoylesella shahii DSM 15611 = JCM 12083</name>
    <dbReference type="NCBI Taxonomy" id="1122991"/>
    <lineage>
        <taxon>Bacteria</taxon>
        <taxon>Pseudomonadati</taxon>
        <taxon>Bacteroidota</taxon>
        <taxon>Bacteroidia</taxon>
        <taxon>Bacteroidales</taxon>
        <taxon>Prevotellaceae</taxon>
        <taxon>Hoylesella</taxon>
    </lineage>
</organism>
<dbReference type="Pfam" id="PF07980">
    <property type="entry name" value="SusD_RagB"/>
    <property type="match status" value="1"/>
</dbReference>
<dbReference type="PROSITE" id="PS51257">
    <property type="entry name" value="PROKAR_LIPOPROTEIN"/>
    <property type="match status" value="1"/>
</dbReference>
<dbReference type="InterPro" id="IPR012944">
    <property type="entry name" value="SusD_RagB_dom"/>
</dbReference>
<proteinExistence type="inferred from homology"/>
<dbReference type="RefSeq" id="WP_110370007.1">
    <property type="nucleotide sequence ID" value="NZ_QJJX01000005.1"/>
</dbReference>